<keyword evidence="6 8" id="KW-1133">Transmembrane helix</keyword>
<feature type="transmembrane region" description="Helical" evidence="8">
    <location>
        <begin position="406"/>
        <end position="427"/>
    </location>
</feature>
<protein>
    <submittedName>
        <fullName evidence="10">GABA permease</fullName>
    </submittedName>
</protein>
<keyword evidence="7 8" id="KW-0472">Membrane</keyword>
<dbReference type="OrthoDB" id="5297508at2"/>
<feature type="transmembrane region" description="Helical" evidence="8">
    <location>
        <begin position="246"/>
        <end position="267"/>
    </location>
</feature>
<dbReference type="Pfam" id="PF00324">
    <property type="entry name" value="AA_permease"/>
    <property type="match status" value="1"/>
</dbReference>
<evidence type="ECO:0000256" key="3">
    <source>
        <dbReference type="ARBA" id="ARBA00022448"/>
    </source>
</evidence>
<evidence type="ECO:0000256" key="6">
    <source>
        <dbReference type="ARBA" id="ARBA00022989"/>
    </source>
</evidence>
<dbReference type="PANTHER" id="PTHR43495">
    <property type="entry name" value="GABA PERMEASE"/>
    <property type="match status" value="1"/>
</dbReference>
<dbReference type="AlphaFoldDB" id="A0A318LFI5"/>
<feature type="transmembrane region" description="Helical" evidence="8">
    <location>
        <begin position="201"/>
        <end position="225"/>
    </location>
</feature>
<evidence type="ECO:0000313" key="11">
    <source>
        <dbReference type="Proteomes" id="UP000247892"/>
    </source>
</evidence>
<dbReference type="InterPro" id="IPR004841">
    <property type="entry name" value="AA-permease/SLC12A_dom"/>
</dbReference>
<feature type="transmembrane region" description="Helical" evidence="8">
    <location>
        <begin position="341"/>
        <end position="358"/>
    </location>
</feature>
<feature type="transmembrane region" description="Helical" evidence="8">
    <location>
        <begin position="26"/>
        <end position="47"/>
    </location>
</feature>
<proteinExistence type="inferred from homology"/>
<dbReference type="Gene3D" id="1.20.1740.10">
    <property type="entry name" value="Amino acid/polyamine transporter I"/>
    <property type="match status" value="1"/>
</dbReference>
<feature type="transmembrane region" description="Helical" evidence="8">
    <location>
        <begin position="130"/>
        <end position="152"/>
    </location>
</feature>
<feature type="transmembrane region" description="Helical" evidence="8">
    <location>
        <begin position="292"/>
        <end position="320"/>
    </location>
</feature>
<comment type="caution">
    <text evidence="10">The sequence shown here is derived from an EMBL/GenBank/DDBJ whole genome shotgun (WGS) entry which is preliminary data.</text>
</comment>
<feature type="domain" description="Amino acid permease/ SLC12A" evidence="9">
    <location>
        <begin position="25"/>
        <end position="452"/>
    </location>
</feature>
<keyword evidence="3" id="KW-0813">Transport</keyword>
<feature type="transmembrane region" description="Helical" evidence="8">
    <location>
        <begin position="364"/>
        <end position="385"/>
    </location>
</feature>
<feature type="transmembrane region" description="Helical" evidence="8">
    <location>
        <begin position="103"/>
        <end position="124"/>
    </location>
</feature>
<comment type="subcellular location">
    <subcellularLocation>
        <location evidence="1">Membrane</location>
        <topology evidence="1">Multi-pass membrane protein</topology>
    </subcellularLocation>
</comment>
<gene>
    <name evidence="10" type="ORF">BA062_32010</name>
</gene>
<evidence type="ECO:0000256" key="7">
    <source>
        <dbReference type="ARBA" id="ARBA00023136"/>
    </source>
</evidence>
<keyword evidence="5" id="KW-0029">Amino-acid transport</keyword>
<dbReference type="PIRSF" id="PIRSF006060">
    <property type="entry name" value="AA_transporter"/>
    <property type="match status" value="1"/>
</dbReference>
<feature type="transmembrane region" description="Helical" evidence="8">
    <location>
        <begin position="59"/>
        <end position="82"/>
    </location>
</feature>
<accession>A0A318LFI5</accession>
<evidence type="ECO:0000256" key="2">
    <source>
        <dbReference type="ARBA" id="ARBA00008583"/>
    </source>
</evidence>
<dbReference type="GO" id="GO:0006865">
    <property type="term" value="P:amino acid transport"/>
    <property type="evidence" value="ECO:0007669"/>
    <property type="project" value="UniProtKB-KW"/>
</dbReference>
<feature type="transmembrane region" description="Helical" evidence="8">
    <location>
        <begin position="433"/>
        <end position="451"/>
    </location>
</feature>
<comment type="similarity">
    <text evidence="2">Belongs to the amino acid-polyamine-organocation (APC) superfamily. Amino acid transporter (AAT) (TC 2.A.3.1) family.</text>
</comment>
<dbReference type="GO" id="GO:0055085">
    <property type="term" value="P:transmembrane transport"/>
    <property type="evidence" value="ECO:0007669"/>
    <property type="project" value="InterPro"/>
</dbReference>
<dbReference type="Proteomes" id="UP000247892">
    <property type="component" value="Unassembled WGS sequence"/>
</dbReference>
<evidence type="ECO:0000313" key="10">
    <source>
        <dbReference type="EMBL" id="PXY21536.1"/>
    </source>
</evidence>
<keyword evidence="4 8" id="KW-0812">Transmembrane</keyword>
<dbReference type="FunFam" id="1.20.1740.10:FF:000001">
    <property type="entry name" value="Amino acid permease"/>
    <property type="match status" value="1"/>
</dbReference>
<sequence length="468" mass="49520">MSAHTVHEGHGTPATGLGKGLRQRHVTMISLGGIIGAGLFVGSSAAIADVGPAATVTYALAGLIVLLVMRMIGEMAVALPGIGSFTEYVRVGLGDLGGFAAGWLYWYFWVIVVAVEAVAGAQILQRWIPAPMWLIALALVIIMTVVNCFAVRSYGEFEFWFASIKVAAIIVFLALGLSYAFGWTSGTGQTFGNLGTGGGFLAMGLGAVFAGVPTVIFAICGAEIATIAAAESDEPARSVAQMTRSVIVRVLTFYVGSVFLIVCVVPWREIVPGESPFVAAMDRMHVPAAGDIMNIIVVIAVLSCMNSGVYVASRVLFGLSSRGDAPRMFSSVTRQRVPRKAIIAGGVIGYVAVGAAIVSPEGLFAFLVNASGAIMLLVYLLIGLAQLRLRRRLERENRRLTLRMWLFPWLTIGVLVAIVAVLGAMAFKPALAPQLYATLASVAVVLVAYVLRRRLAPGTDSTIQREKA</sequence>
<dbReference type="GO" id="GO:0016020">
    <property type="term" value="C:membrane"/>
    <property type="evidence" value="ECO:0007669"/>
    <property type="project" value="UniProtKB-SubCell"/>
</dbReference>
<reference evidence="10 11" key="1">
    <citation type="submission" date="2016-07" db="EMBL/GenBank/DDBJ databases">
        <title>Draft genome sequence of Prauserella sp. YIM 121212, isolated from alkaline soil.</title>
        <authorList>
            <person name="Ruckert C."/>
            <person name="Albersmeier A."/>
            <person name="Jiang C.-L."/>
            <person name="Jiang Y."/>
            <person name="Kalinowski J."/>
            <person name="Schneider O."/>
            <person name="Winkler A."/>
            <person name="Zotchev S.B."/>
        </authorList>
    </citation>
    <scope>NUCLEOTIDE SEQUENCE [LARGE SCALE GENOMIC DNA]</scope>
    <source>
        <strain evidence="10 11">YIM 121212</strain>
    </source>
</reference>
<name>A0A318LFI5_9PSEU</name>
<dbReference type="EMBL" id="MASU01000015">
    <property type="protein sequence ID" value="PXY21536.1"/>
    <property type="molecule type" value="Genomic_DNA"/>
</dbReference>
<evidence type="ECO:0000259" key="9">
    <source>
        <dbReference type="Pfam" id="PF00324"/>
    </source>
</evidence>
<dbReference type="RefSeq" id="WP_110342966.1">
    <property type="nucleotide sequence ID" value="NZ_JBHVKT010000007.1"/>
</dbReference>
<evidence type="ECO:0000256" key="1">
    <source>
        <dbReference type="ARBA" id="ARBA00004141"/>
    </source>
</evidence>
<dbReference type="PANTHER" id="PTHR43495:SF5">
    <property type="entry name" value="GAMMA-AMINOBUTYRIC ACID PERMEASE"/>
    <property type="match status" value="1"/>
</dbReference>
<evidence type="ECO:0000256" key="4">
    <source>
        <dbReference type="ARBA" id="ARBA00022692"/>
    </source>
</evidence>
<organism evidence="10 11">
    <name type="scientific">Prauserella flavalba</name>
    <dbReference type="NCBI Taxonomy" id="1477506"/>
    <lineage>
        <taxon>Bacteria</taxon>
        <taxon>Bacillati</taxon>
        <taxon>Actinomycetota</taxon>
        <taxon>Actinomycetes</taxon>
        <taxon>Pseudonocardiales</taxon>
        <taxon>Pseudonocardiaceae</taxon>
        <taxon>Prauserella</taxon>
    </lineage>
</organism>
<evidence type="ECO:0000256" key="5">
    <source>
        <dbReference type="ARBA" id="ARBA00022970"/>
    </source>
</evidence>
<keyword evidence="11" id="KW-1185">Reference proteome</keyword>
<evidence type="ECO:0000256" key="8">
    <source>
        <dbReference type="SAM" id="Phobius"/>
    </source>
</evidence>
<feature type="transmembrane region" description="Helical" evidence="8">
    <location>
        <begin position="159"/>
        <end position="181"/>
    </location>
</feature>